<dbReference type="AlphaFoldDB" id="X1IQZ0"/>
<organism evidence="1">
    <name type="scientific">marine sediment metagenome</name>
    <dbReference type="NCBI Taxonomy" id="412755"/>
    <lineage>
        <taxon>unclassified sequences</taxon>
        <taxon>metagenomes</taxon>
        <taxon>ecological metagenomes</taxon>
    </lineage>
</organism>
<evidence type="ECO:0000313" key="1">
    <source>
        <dbReference type="EMBL" id="GAH59948.1"/>
    </source>
</evidence>
<comment type="caution">
    <text evidence="1">The sequence shown here is derived from an EMBL/GenBank/DDBJ whole genome shotgun (WGS) entry which is preliminary data.</text>
</comment>
<accession>X1IQZ0</accession>
<reference evidence="1" key="1">
    <citation type="journal article" date="2014" name="Front. Microbiol.">
        <title>High frequency of phylogenetically diverse reductive dehalogenase-homologous genes in deep subseafloor sedimentary metagenomes.</title>
        <authorList>
            <person name="Kawai M."/>
            <person name="Futagami T."/>
            <person name="Toyoda A."/>
            <person name="Takaki Y."/>
            <person name="Nishi S."/>
            <person name="Hori S."/>
            <person name="Arai W."/>
            <person name="Tsubouchi T."/>
            <person name="Morono Y."/>
            <person name="Uchiyama I."/>
            <person name="Ito T."/>
            <person name="Fujiyama A."/>
            <person name="Inagaki F."/>
            <person name="Takami H."/>
        </authorList>
    </citation>
    <scope>NUCLEOTIDE SEQUENCE</scope>
    <source>
        <strain evidence="1">Expedition CK06-06</strain>
    </source>
</reference>
<sequence>MNNRNSIFERMLKEAQDELASGEKTWREMETNTLLLACFGMLYNSLMHKVARLSRPLWFFA</sequence>
<name>X1IQZ0_9ZZZZ</name>
<feature type="non-terminal residue" evidence="1">
    <location>
        <position position="61"/>
    </location>
</feature>
<protein>
    <submittedName>
        <fullName evidence="1">Uncharacterized protein</fullName>
    </submittedName>
</protein>
<gene>
    <name evidence="1" type="ORF">S03H2_32987</name>
</gene>
<dbReference type="EMBL" id="BARU01020063">
    <property type="protein sequence ID" value="GAH59948.1"/>
    <property type="molecule type" value="Genomic_DNA"/>
</dbReference>
<proteinExistence type="predicted"/>